<dbReference type="AlphaFoldDB" id="A0A0M4SNM6"/>
<organism evidence="2 3">
    <name type="scientific">Nostoc piscinale CENA21</name>
    <dbReference type="NCBI Taxonomy" id="224013"/>
    <lineage>
        <taxon>Bacteria</taxon>
        <taxon>Bacillati</taxon>
        <taxon>Cyanobacteriota</taxon>
        <taxon>Cyanophyceae</taxon>
        <taxon>Nostocales</taxon>
        <taxon>Nostocaceae</taxon>
        <taxon>Nostoc</taxon>
    </lineage>
</organism>
<dbReference type="PATRIC" id="fig|224013.5.peg.5269"/>
<gene>
    <name evidence="2" type="ORF">ACX27_21955</name>
</gene>
<evidence type="ECO:0000313" key="3">
    <source>
        <dbReference type="Proteomes" id="UP000062645"/>
    </source>
</evidence>
<keyword evidence="1" id="KW-1133">Transmembrane helix</keyword>
<reference evidence="2 3" key="2">
    <citation type="journal article" date="2016" name="Genome Announc.">
        <title>Draft Genome Sequence of the N2-Fixing Cyanobacterium Nostoc piscinale CENA21, Isolated from the Brazilian Amazon Floodplain.</title>
        <authorList>
            <person name="Leao T."/>
            <person name="Guimaraes P.I."/>
            <person name="de Melo A.G."/>
            <person name="Ramos R.T."/>
            <person name="Leao P.N."/>
            <person name="Silva A."/>
            <person name="Fiore M.F."/>
            <person name="Schneider M.P."/>
        </authorList>
    </citation>
    <scope>NUCLEOTIDE SEQUENCE [LARGE SCALE GENOMIC DNA]</scope>
    <source>
        <strain evidence="2 3">CENA21</strain>
    </source>
</reference>
<dbReference type="NCBIfam" id="NF033632">
    <property type="entry name" value="SLATT_4"/>
    <property type="match status" value="1"/>
</dbReference>
<dbReference type="KEGG" id="npz:ACX27_21955"/>
<feature type="transmembrane region" description="Helical" evidence="1">
    <location>
        <begin position="64"/>
        <end position="84"/>
    </location>
</feature>
<dbReference type="STRING" id="224013.ACX27_21955"/>
<protein>
    <recommendedName>
        <fullName evidence="4">SMODS and SLOG-associating 2TM effector domain-containing protein</fullName>
    </recommendedName>
</protein>
<dbReference type="RefSeq" id="WP_062295547.1">
    <property type="nucleotide sequence ID" value="NZ_CP012036.1"/>
</dbReference>
<sequence>MNSSLKDKLLDNLKHLAKDSLTQSEAYNYMANFWTNWYLYIGILNTCIASVASISALLEALGRLPAAILTASVAILSAITTFLNPADRASQHKKAKDRFIAINIEARKIAIDAYSGDSDEFLKQLKDKVDTLSVSMVEALQTSPQVPEWVCRIAEKRAERKFKF</sequence>
<accession>A0A0M4SNM6</accession>
<dbReference type="OrthoDB" id="8897202at2"/>
<keyword evidence="1" id="KW-0472">Membrane</keyword>
<evidence type="ECO:0000313" key="2">
    <source>
        <dbReference type="EMBL" id="ALF54885.1"/>
    </source>
</evidence>
<evidence type="ECO:0008006" key="4">
    <source>
        <dbReference type="Google" id="ProtNLM"/>
    </source>
</evidence>
<feature type="transmembrane region" description="Helical" evidence="1">
    <location>
        <begin position="37"/>
        <end position="58"/>
    </location>
</feature>
<dbReference type="Proteomes" id="UP000062645">
    <property type="component" value="Chromosome"/>
</dbReference>
<proteinExistence type="predicted"/>
<keyword evidence="1" id="KW-0812">Transmembrane</keyword>
<dbReference type="EMBL" id="CP012036">
    <property type="protein sequence ID" value="ALF54885.1"/>
    <property type="molecule type" value="Genomic_DNA"/>
</dbReference>
<keyword evidence="3" id="KW-1185">Reference proteome</keyword>
<reference evidence="3" key="1">
    <citation type="submission" date="2015-07" db="EMBL/GenBank/DDBJ databases">
        <title>Genome Of Nitrogen-Fixing Cyanobacterium Nostoc piscinale CENA21 From Solimoes/Amazon River Floodplain Sediments And Comparative Genomics To Uncover Biosynthetic Natural Products Potential.</title>
        <authorList>
            <person name="Leao T.F."/>
            <person name="Leao P.N."/>
            <person name="Guimaraes P.I."/>
            <person name="de Melo A.G.C."/>
            <person name="Ramos R.T.J."/>
            <person name="Silva A."/>
            <person name="Fiore M.F."/>
            <person name="Schneider M.P.C."/>
        </authorList>
    </citation>
    <scope>NUCLEOTIDE SEQUENCE [LARGE SCALE GENOMIC DNA]</scope>
    <source>
        <strain evidence="3">CENA21</strain>
    </source>
</reference>
<name>A0A0M4SNM6_9NOSO</name>
<evidence type="ECO:0000256" key="1">
    <source>
        <dbReference type="SAM" id="Phobius"/>
    </source>
</evidence>